<evidence type="ECO:0000256" key="2">
    <source>
        <dbReference type="ARBA" id="ARBA00022485"/>
    </source>
</evidence>
<dbReference type="PANTHER" id="PTHR30176:SF3">
    <property type="entry name" value="FERREDOXIN-TYPE PROTEIN NAPH"/>
    <property type="match status" value="1"/>
</dbReference>
<keyword evidence="6" id="KW-0411">Iron-sulfur</keyword>
<feature type="domain" description="4Fe-4S ferredoxin-type" evidence="8">
    <location>
        <begin position="156"/>
        <end position="185"/>
    </location>
</feature>
<evidence type="ECO:0000256" key="3">
    <source>
        <dbReference type="ARBA" id="ARBA00022723"/>
    </source>
</evidence>
<reference evidence="9 10" key="1">
    <citation type="submission" date="2019-12" db="EMBL/GenBank/DDBJ databases">
        <title>Genome sequenceing of Clostridium bovifaecis.</title>
        <authorList>
            <person name="Yao Y."/>
        </authorList>
    </citation>
    <scope>NUCLEOTIDE SEQUENCE [LARGE SCALE GENOMIC DNA]</scope>
    <source>
        <strain evidence="9 10">BXX</strain>
    </source>
</reference>
<dbReference type="PANTHER" id="PTHR30176">
    <property type="entry name" value="FERREDOXIN-TYPE PROTEIN NAPH"/>
    <property type="match status" value="1"/>
</dbReference>
<keyword evidence="7" id="KW-0472">Membrane</keyword>
<keyword evidence="5" id="KW-0408">Iron</keyword>
<keyword evidence="1" id="KW-0813">Transport</keyword>
<dbReference type="Pfam" id="PF12801">
    <property type="entry name" value="Fer4_5"/>
    <property type="match status" value="2"/>
</dbReference>
<evidence type="ECO:0000256" key="5">
    <source>
        <dbReference type="ARBA" id="ARBA00023004"/>
    </source>
</evidence>
<dbReference type="PROSITE" id="PS00198">
    <property type="entry name" value="4FE4S_FER_1"/>
    <property type="match status" value="1"/>
</dbReference>
<evidence type="ECO:0000256" key="7">
    <source>
        <dbReference type="SAM" id="Phobius"/>
    </source>
</evidence>
<feature type="transmembrane region" description="Helical" evidence="7">
    <location>
        <begin position="82"/>
        <end position="100"/>
    </location>
</feature>
<evidence type="ECO:0000313" key="9">
    <source>
        <dbReference type="EMBL" id="QGU93968.1"/>
    </source>
</evidence>
<keyword evidence="4" id="KW-0249">Electron transport</keyword>
<keyword evidence="3" id="KW-0479">Metal-binding</keyword>
<dbReference type="GO" id="GO:0051539">
    <property type="term" value="F:4 iron, 4 sulfur cluster binding"/>
    <property type="evidence" value="ECO:0007669"/>
    <property type="project" value="UniProtKB-KW"/>
</dbReference>
<feature type="domain" description="4Fe-4S ferredoxin-type" evidence="8">
    <location>
        <begin position="186"/>
        <end position="211"/>
    </location>
</feature>
<keyword evidence="7" id="KW-1133">Transmembrane helix</keyword>
<dbReference type="InterPro" id="IPR017896">
    <property type="entry name" value="4Fe4S_Fe-S-bd"/>
</dbReference>
<dbReference type="PROSITE" id="PS51379">
    <property type="entry name" value="4FE4S_FER_2"/>
    <property type="match status" value="2"/>
</dbReference>
<accession>A0A6I6F0T6</accession>
<dbReference type="SUPFAM" id="SSF54862">
    <property type="entry name" value="4Fe-4S ferredoxins"/>
    <property type="match status" value="1"/>
</dbReference>
<sequence length="211" mass="23652">MILKFWKKYSYMLLFAFVVAGLFDLRIALAAIVCMLAPIGFALVGKGRFWCGNICPRGNFYDNIIGKISRHKSVPRILKSPIFRFAVITFMFYMFGTGLAKSWGSLADMGMVFYRIIVITTVVGIALSPFYHERTWCNFCPMGSISAFISSFKKDKKVLKVSSACVSCKLCQKKCPMGIVPYDYKGDVLSHPDCIQCSKCVNVCPKDAIGY</sequence>
<evidence type="ECO:0000259" key="8">
    <source>
        <dbReference type="PROSITE" id="PS51379"/>
    </source>
</evidence>
<proteinExistence type="predicted"/>
<dbReference type="AlphaFoldDB" id="A0A6I6F0T6"/>
<keyword evidence="10" id="KW-1185">Reference proteome</keyword>
<keyword evidence="2" id="KW-0004">4Fe-4S</keyword>
<protein>
    <submittedName>
        <fullName evidence="9">4Fe-4S binding protein</fullName>
    </submittedName>
</protein>
<dbReference type="Pfam" id="PF13187">
    <property type="entry name" value="Fer4_9"/>
    <property type="match status" value="1"/>
</dbReference>
<keyword evidence="7" id="KW-0812">Transmembrane</keyword>
<organism evidence="9 10">
    <name type="scientific">Clostridium bovifaecis</name>
    <dbReference type="NCBI Taxonomy" id="2184719"/>
    <lineage>
        <taxon>Bacteria</taxon>
        <taxon>Bacillati</taxon>
        <taxon>Bacillota</taxon>
        <taxon>Clostridia</taxon>
        <taxon>Eubacteriales</taxon>
        <taxon>Clostridiaceae</taxon>
        <taxon>Clostridium</taxon>
    </lineage>
</organism>
<evidence type="ECO:0000313" key="10">
    <source>
        <dbReference type="Proteomes" id="UP000422764"/>
    </source>
</evidence>
<dbReference type="GO" id="GO:0046872">
    <property type="term" value="F:metal ion binding"/>
    <property type="evidence" value="ECO:0007669"/>
    <property type="project" value="UniProtKB-KW"/>
</dbReference>
<dbReference type="GO" id="GO:0005886">
    <property type="term" value="C:plasma membrane"/>
    <property type="evidence" value="ECO:0007669"/>
    <property type="project" value="TreeGrafter"/>
</dbReference>
<name>A0A6I6F0T6_9CLOT</name>
<dbReference type="Gene3D" id="3.30.70.20">
    <property type="match status" value="1"/>
</dbReference>
<gene>
    <name evidence="9" type="ORF">GOM49_01415</name>
</gene>
<dbReference type="InterPro" id="IPR017900">
    <property type="entry name" value="4Fe4S_Fe_S_CS"/>
</dbReference>
<dbReference type="EMBL" id="CP046522">
    <property type="protein sequence ID" value="QGU93968.1"/>
    <property type="molecule type" value="Genomic_DNA"/>
</dbReference>
<evidence type="ECO:0000256" key="4">
    <source>
        <dbReference type="ARBA" id="ARBA00022982"/>
    </source>
</evidence>
<dbReference type="InterPro" id="IPR051684">
    <property type="entry name" value="Electron_Trans/Redox"/>
</dbReference>
<evidence type="ECO:0000256" key="1">
    <source>
        <dbReference type="ARBA" id="ARBA00022448"/>
    </source>
</evidence>
<evidence type="ECO:0000256" key="6">
    <source>
        <dbReference type="ARBA" id="ARBA00023014"/>
    </source>
</evidence>
<dbReference type="Proteomes" id="UP000422764">
    <property type="component" value="Chromosome"/>
</dbReference>
<feature type="transmembrane region" description="Helical" evidence="7">
    <location>
        <begin position="112"/>
        <end position="131"/>
    </location>
</feature>